<proteinExistence type="predicted"/>
<evidence type="ECO:0000313" key="2">
    <source>
        <dbReference type="EMBL" id="MBP2353316.1"/>
    </source>
</evidence>
<accession>A0ABS4UNV7</accession>
<evidence type="ECO:0000256" key="1">
    <source>
        <dbReference type="SAM" id="MobiDB-lite"/>
    </source>
</evidence>
<sequence length="129" mass="14053">MWLRLGATEHGTCRFAAEPQAVEAGLCKPAFPVRTPGLAEAESLAYMTIRRLEPDSDGNPRHELGAVGHGPTGQELADRFCNHIRRWDEDRGARPQITMYPAGTPDSALAGGHRIEKSESRLVLGYTAS</sequence>
<feature type="region of interest" description="Disordered" evidence="1">
    <location>
        <begin position="53"/>
        <end position="75"/>
    </location>
</feature>
<feature type="region of interest" description="Disordered" evidence="1">
    <location>
        <begin position="92"/>
        <end position="111"/>
    </location>
</feature>
<gene>
    <name evidence="2" type="ORF">JOF29_004426</name>
</gene>
<evidence type="ECO:0000313" key="3">
    <source>
        <dbReference type="Proteomes" id="UP000755585"/>
    </source>
</evidence>
<dbReference type="EMBL" id="JAGINT010000002">
    <property type="protein sequence ID" value="MBP2353316.1"/>
    <property type="molecule type" value="Genomic_DNA"/>
</dbReference>
<comment type="caution">
    <text evidence="2">The sequence shown here is derived from an EMBL/GenBank/DDBJ whole genome shotgun (WGS) entry which is preliminary data.</text>
</comment>
<dbReference type="Proteomes" id="UP000755585">
    <property type="component" value="Unassembled WGS sequence"/>
</dbReference>
<feature type="compositionally biased region" description="Basic and acidic residues" evidence="1">
    <location>
        <begin position="53"/>
        <end position="64"/>
    </location>
</feature>
<dbReference type="RefSeq" id="WP_209696296.1">
    <property type="nucleotide sequence ID" value="NZ_JAGINT010000002.1"/>
</dbReference>
<organism evidence="2 3">
    <name type="scientific">Kribbella aluminosa</name>
    <dbReference type="NCBI Taxonomy" id="416017"/>
    <lineage>
        <taxon>Bacteria</taxon>
        <taxon>Bacillati</taxon>
        <taxon>Actinomycetota</taxon>
        <taxon>Actinomycetes</taxon>
        <taxon>Propionibacteriales</taxon>
        <taxon>Kribbellaceae</taxon>
        <taxon>Kribbella</taxon>
    </lineage>
</organism>
<protein>
    <submittedName>
        <fullName evidence="2">Uncharacterized protein</fullName>
    </submittedName>
</protein>
<name>A0ABS4UNV7_9ACTN</name>
<reference evidence="2 3" key="1">
    <citation type="submission" date="2021-03" db="EMBL/GenBank/DDBJ databases">
        <title>Sequencing the genomes of 1000 actinobacteria strains.</title>
        <authorList>
            <person name="Klenk H.-P."/>
        </authorList>
    </citation>
    <scope>NUCLEOTIDE SEQUENCE [LARGE SCALE GENOMIC DNA]</scope>
    <source>
        <strain evidence="2 3">DSM 18824</strain>
    </source>
</reference>
<keyword evidence="3" id="KW-1185">Reference proteome</keyword>